<reference evidence="2" key="1">
    <citation type="journal article" date="2023" name="Mol. Phylogenet. Evol.">
        <title>Genome-scale phylogeny and comparative genomics of the fungal order Sordariales.</title>
        <authorList>
            <person name="Hensen N."/>
            <person name="Bonometti L."/>
            <person name="Westerberg I."/>
            <person name="Brannstrom I.O."/>
            <person name="Guillou S."/>
            <person name="Cros-Aarteil S."/>
            <person name="Calhoun S."/>
            <person name="Haridas S."/>
            <person name="Kuo A."/>
            <person name="Mondo S."/>
            <person name="Pangilinan J."/>
            <person name="Riley R."/>
            <person name="LaButti K."/>
            <person name="Andreopoulos B."/>
            <person name="Lipzen A."/>
            <person name="Chen C."/>
            <person name="Yan M."/>
            <person name="Daum C."/>
            <person name="Ng V."/>
            <person name="Clum A."/>
            <person name="Steindorff A."/>
            <person name="Ohm R.A."/>
            <person name="Martin F."/>
            <person name="Silar P."/>
            <person name="Natvig D.O."/>
            <person name="Lalanne C."/>
            <person name="Gautier V."/>
            <person name="Ament-Velasquez S.L."/>
            <person name="Kruys A."/>
            <person name="Hutchinson M.I."/>
            <person name="Powell A.J."/>
            <person name="Barry K."/>
            <person name="Miller A.N."/>
            <person name="Grigoriev I.V."/>
            <person name="Debuchy R."/>
            <person name="Gladieux P."/>
            <person name="Hiltunen Thoren M."/>
            <person name="Johannesson H."/>
        </authorList>
    </citation>
    <scope>NUCLEOTIDE SEQUENCE</scope>
    <source>
        <strain evidence="2">CBS 314.62</strain>
    </source>
</reference>
<gene>
    <name evidence="2" type="ORF">B0T22DRAFT_448541</name>
</gene>
<organism evidence="2 3">
    <name type="scientific">Podospora appendiculata</name>
    <dbReference type="NCBI Taxonomy" id="314037"/>
    <lineage>
        <taxon>Eukaryota</taxon>
        <taxon>Fungi</taxon>
        <taxon>Dikarya</taxon>
        <taxon>Ascomycota</taxon>
        <taxon>Pezizomycotina</taxon>
        <taxon>Sordariomycetes</taxon>
        <taxon>Sordariomycetidae</taxon>
        <taxon>Sordariales</taxon>
        <taxon>Podosporaceae</taxon>
        <taxon>Podospora</taxon>
    </lineage>
</organism>
<comment type="caution">
    <text evidence="2">The sequence shown here is derived from an EMBL/GenBank/DDBJ whole genome shotgun (WGS) entry which is preliminary data.</text>
</comment>
<evidence type="ECO:0000313" key="2">
    <source>
        <dbReference type="EMBL" id="KAK3692905.1"/>
    </source>
</evidence>
<dbReference type="AlphaFoldDB" id="A0AAE1CFW6"/>
<protein>
    <submittedName>
        <fullName evidence="2">Uncharacterized protein</fullName>
    </submittedName>
</protein>
<reference evidence="2" key="2">
    <citation type="submission" date="2023-06" db="EMBL/GenBank/DDBJ databases">
        <authorList>
            <consortium name="Lawrence Berkeley National Laboratory"/>
            <person name="Haridas S."/>
            <person name="Hensen N."/>
            <person name="Bonometti L."/>
            <person name="Westerberg I."/>
            <person name="Brannstrom I.O."/>
            <person name="Guillou S."/>
            <person name="Cros-Aarteil S."/>
            <person name="Calhoun S."/>
            <person name="Kuo A."/>
            <person name="Mondo S."/>
            <person name="Pangilinan J."/>
            <person name="Riley R."/>
            <person name="Labutti K."/>
            <person name="Andreopoulos B."/>
            <person name="Lipzen A."/>
            <person name="Chen C."/>
            <person name="Yanf M."/>
            <person name="Daum C."/>
            <person name="Ng V."/>
            <person name="Clum A."/>
            <person name="Steindorff A."/>
            <person name="Ohm R."/>
            <person name="Martin F."/>
            <person name="Silar P."/>
            <person name="Natvig D."/>
            <person name="Lalanne C."/>
            <person name="Gautier V."/>
            <person name="Ament-Velasquez S.L."/>
            <person name="Kruys A."/>
            <person name="Hutchinson M.I."/>
            <person name="Powell A.J."/>
            <person name="Barry K."/>
            <person name="Miller A.N."/>
            <person name="Grigoriev I.V."/>
            <person name="Debuchy R."/>
            <person name="Gladieux P."/>
            <person name="Thoren M.H."/>
            <person name="Johannesson H."/>
        </authorList>
    </citation>
    <scope>NUCLEOTIDE SEQUENCE</scope>
    <source>
        <strain evidence="2">CBS 314.62</strain>
    </source>
</reference>
<feature type="region of interest" description="Disordered" evidence="1">
    <location>
        <begin position="98"/>
        <end position="120"/>
    </location>
</feature>
<dbReference type="Proteomes" id="UP001270362">
    <property type="component" value="Unassembled WGS sequence"/>
</dbReference>
<keyword evidence="3" id="KW-1185">Reference proteome</keyword>
<name>A0AAE1CFW6_9PEZI</name>
<dbReference type="EMBL" id="JAULSO010000001">
    <property type="protein sequence ID" value="KAK3692905.1"/>
    <property type="molecule type" value="Genomic_DNA"/>
</dbReference>
<evidence type="ECO:0000256" key="1">
    <source>
        <dbReference type="SAM" id="MobiDB-lite"/>
    </source>
</evidence>
<accession>A0AAE1CFW6</accession>
<evidence type="ECO:0000313" key="3">
    <source>
        <dbReference type="Proteomes" id="UP001270362"/>
    </source>
</evidence>
<proteinExistence type="predicted"/>
<sequence length="152" mass="17290">MDLRRAFAAFLQVTCFIKARLGHGTSLMPSRTHGCTAVVACCPCLQRPGCIYMRWFSACHVEATERGVLVYRHNHRPLPACQSWRRLTPARRRSKHRCFQGQSHQGATHPRRSVPGTKGTRALWMPPLRGRCFTRGTAGTHEYRDLGSRDFV</sequence>